<name>A0ABT1LV91_9MYCO</name>
<evidence type="ECO:0000313" key="3">
    <source>
        <dbReference type="Proteomes" id="UP001651690"/>
    </source>
</evidence>
<feature type="transmembrane region" description="Helical" evidence="1">
    <location>
        <begin position="121"/>
        <end position="140"/>
    </location>
</feature>
<feature type="transmembrane region" description="Helical" evidence="1">
    <location>
        <begin position="59"/>
        <end position="81"/>
    </location>
</feature>
<feature type="transmembrane region" description="Helical" evidence="1">
    <location>
        <begin position="33"/>
        <end position="53"/>
    </location>
</feature>
<keyword evidence="3" id="KW-1185">Reference proteome</keyword>
<feature type="transmembrane region" description="Helical" evidence="1">
    <location>
        <begin position="88"/>
        <end position="109"/>
    </location>
</feature>
<keyword evidence="1" id="KW-1133">Transmembrane helix</keyword>
<keyword evidence="1" id="KW-0812">Transmembrane</keyword>
<gene>
    <name evidence="2" type="ORF">NM203_01310</name>
</gene>
<organism evidence="2 3">
    <name type="scientific">Mycolicibacterium arenosum</name>
    <dbReference type="NCBI Taxonomy" id="2952157"/>
    <lineage>
        <taxon>Bacteria</taxon>
        <taxon>Bacillati</taxon>
        <taxon>Actinomycetota</taxon>
        <taxon>Actinomycetes</taxon>
        <taxon>Mycobacteriales</taxon>
        <taxon>Mycobacteriaceae</taxon>
        <taxon>Mycolicibacterium</taxon>
    </lineage>
</organism>
<dbReference type="EMBL" id="JANDBD010000001">
    <property type="protein sequence ID" value="MCP9270818.1"/>
    <property type="molecule type" value="Genomic_DNA"/>
</dbReference>
<dbReference type="Proteomes" id="UP001651690">
    <property type="component" value="Unassembled WGS sequence"/>
</dbReference>
<keyword evidence="1" id="KW-0472">Membrane</keyword>
<evidence type="ECO:0000313" key="2">
    <source>
        <dbReference type="EMBL" id="MCP9270818.1"/>
    </source>
</evidence>
<reference evidence="2 3" key="1">
    <citation type="submission" date="2022-06" db="EMBL/GenBank/DDBJ databases">
        <title>Mycolicibacterium sp. CAU 1645 isolated from seawater.</title>
        <authorList>
            <person name="Kim W."/>
        </authorList>
    </citation>
    <scope>NUCLEOTIDE SEQUENCE [LARGE SCALE GENOMIC DNA]</scope>
    <source>
        <strain evidence="2 3">CAU 1645</strain>
    </source>
</reference>
<sequence>MGGRLAHQPARQHPDLIASPLDRDSGARWMPPVMLALLTLDGVLSAVAGALFLPSYLGVVPMPVSALISGAVNAALVWAAVQWTSVRGLAAGPLGAFLATVIVLTFGGPGGDVVFAGTTSGMVRLLLFVAVGIIPGALVLRRCLA</sequence>
<dbReference type="RefSeq" id="WP_255057786.1">
    <property type="nucleotide sequence ID" value="NZ_JANDBD010000001.1"/>
</dbReference>
<accession>A0ABT1LV91</accession>
<comment type="caution">
    <text evidence="2">The sequence shown here is derived from an EMBL/GenBank/DDBJ whole genome shotgun (WGS) entry which is preliminary data.</text>
</comment>
<evidence type="ECO:0000256" key="1">
    <source>
        <dbReference type="SAM" id="Phobius"/>
    </source>
</evidence>
<proteinExistence type="predicted"/>
<evidence type="ECO:0008006" key="4">
    <source>
        <dbReference type="Google" id="ProtNLM"/>
    </source>
</evidence>
<protein>
    <recommendedName>
        <fullName evidence="4">Facilitated glucose transporter</fullName>
    </recommendedName>
</protein>